<feature type="region of interest" description="Disordered" evidence="1">
    <location>
        <begin position="70"/>
        <end position="213"/>
    </location>
</feature>
<comment type="caution">
    <text evidence="2">The sequence shown here is derived from an EMBL/GenBank/DDBJ whole genome shotgun (WGS) entry which is preliminary data.</text>
</comment>
<evidence type="ECO:0000256" key="1">
    <source>
        <dbReference type="SAM" id="MobiDB-lite"/>
    </source>
</evidence>
<dbReference type="EMBL" id="CAKLCB010000267">
    <property type="protein sequence ID" value="CAH0518784.1"/>
    <property type="molecule type" value="Genomic_DNA"/>
</dbReference>
<accession>A0ABN8D3D4</accession>
<gene>
    <name evidence="2" type="ORF">PBS001_LOCUS5341</name>
</gene>
<reference evidence="2 3" key="1">
    <citation type="submission" date="2021-11" db="EMBL/GenBank/DDBJ databases">
        <authorList>
            <person name="Islam A."/>
            <person name="Islam S."/>
            <person name="Flora M.S."/>
            <person name="Rahman M."/>
            <person name="Ziaur R.M."/>
            <person name="Epstein J.H."/>
            <person name="Hassan M."/>
            <person name="Klassen M."/>
            <person name="Woodard K."/>
            <person name="Webb A."/>
            <person name="Webby R.J."/>
            <person name="El Zowalaty M.E."/>
        </authorList>
    </citation>
    <scope>NUCLEOTIDE SEQUENCE [LARGE SCALE GENOMIC DNA]</scope>
    <source>
        <strain evidence="2">Pbs1</strain>
    </source>
</reference>
<proteinExistence type="predicted"/>
<name>A0ABN8D3D4_9STRA</name>
<sequence length="285" mass="33176">MLDHLLPLLFRDFEHFNEANKENFGYIIRRRARSVSSRVSRTSRTPPRPPRRIYNSFKVGRDAASNCRLKRRRDDADDGTNEQRAVKKRHTRSKAKAEELITKRQEQKSTVKQDTIKEGDTFNFNGGIASNCKLKRRRDDSDDGNDEQRDVKKRSTQSKAKEEELIAKKQEQKPTLKQDTIKKENDEGKEEERTNFVKPKKKTQEPKISAKKAAKKLKKNKVTTSVTAHFKEKTMVKISKTTTPKRIPLQDVTHLYVNEPTHSYVNHHRERFVAGLSTSVAIRFF</sequence>
<feature type="compositionally biased region" description="Basic and acidic residues" evidence="1">
    <location>
        <begin position="159"/>
        <end position="195"/>
    </location>
</feature>
<dbReference type="Proteomes" id="UP001158986">
    <property type="component" value="Unassembled WGS sequence"/>
</dbReference>
<feature type="compositionally biased region" description="Basic and acidic residues" evidence="1">
    <location>
        <begin position="95"/>
        <end position="120"/>
    </location>
</feature>
<keyword evidence="3" id="KW-1185">Reference proteome</keyword>
<feature type="region of interest" description="Disordered" evidence="1">
    <location>
        <begin position="35"/>
        <end position="54"/>
    </location>
</feature>
<evidence type="ECO:0000313" key="2">
    <source>
        <dbReference type="EMBL" id="CAH0518784.1"/>
    </source>
</evidence>
<evidence type="ECO:0000313" key="3">
    <source>
        <dbReference type="Proteomes" id="UP001158986"/>
    </source>
</evidence>
<feature type="compositionally biased region" description="Low complexity" evidence="1">
    <location>
        <begin position="35"/>
        <end position="45"/>
    </location>
</feature>
<protein>
    <submittedName>
        <fullName evidence="2">Uncharacterized protein</fullName>
    </submittedName>
</protein>
<organism evidence="2 3">
    <name type="scientific">Peronospora belbahrii</name>
    <dbReference type="NCBI Taxonomy" id="622444"/>
    <lineage>
        <taxon>Eukaryota</taxon>
        <taxon>Sar</taxon>
        <taxon>Stramenopiles</taxon>
        <taxon>Oomycota</taxon>
        <taxon>Peronosporomycetes</taxon>
        <taxon>Peronosporales</taxon>
        <taxon>Peronosporaceae</taxon>
        <taxon>Peronospora</taxon>
    </lineage>
</organism>